<keyword evidence="3" id="KW-1185">Reference proteome</keyword>
<dbReference type="PROSITE" id="PS51257">
    <property type="entry name" value="PROKAR_LIPOPROTEIN"/>
    <property type="match status" value="1"/>
</dbReference>
<dbReference type="InterPro" id="IPR006059">
    <property type="entry name" value="SBP"/>
</dbReference>
<feature type="chain" id="PRO_5046041343" evidence="1">
    <location>
        <begin position="20"/>
        <end position="436"/>
    </location>
</feature>
<feature type="signal peptide" evidence="1">
    <location>
        <begin position="1"/>
        <end position="19"/>
    </location>
</feature>
<evidence type="ECO:0000256" key="1">
    <source>
        <dbReference type="SAM" id="SignalP"/>
    </source>
</evidence>
<protein>
    <submittedName>
        <fullName evidence="2">ABC transporter substrate-binding protein</fullName>
    </submittedName>
</protein>
<evidence type="ECO:0000313" key="3">
    <source>
        <dbReference type="Proteomes" id="UP001332931"/>
    </source>
</evidence>
<dbReference type="Proteomes" id="UP001332931">
    <property type="component" value="Unassembled WGS sequence"/>
</dbReference>
<accession>A0ABU7RB06</accession>
<dbReference type="PANTHER" id="PTHR43649">
    <property type="entry name" value="ARABINOSE-BINDING PROTEIN-RELATED"/>
    <property type="match status" value="1"/>
</dbReference>
<keyword evidence="1" id="KW-0732">Signal</keyword>
<dbReference type="PROSITE" id="PS51318">
    <property type="entry name" value="TAT"/>
    <property type="match status" value="1"/>
</dbReference>
<dbReference type="PANTHER" id="PTHR43649:SF12">
    <property type="entry name" value="DIACETYLCHITOBIOSE BINDING PROTEIN DASA"/>
    <property type="match status" value="1"/>
</dbReference>
<gene>
    <name evidence="2" type="ORF">VXJ25_07020</name>
</gene>
<dbReference type="InterPro" id="IPR050490">
    <property type="entry name" value="Bact_solute-bd_prot1"/>
</dbReference>
<comment type="caution">
    <text evidence="2">The sequence shown here is derived from an EMBL/GenBank/DDBJ whole genome shotgun (WGS) entry which is preliminary data.</text>
</comment>
<evidence type="ECO:0000313" key="2">
    <source>
        <dbReference type="EMBL" id="MEE6147730.1"/>
    </source>
</evidence>
<dbReference type="Gene3D" id="3.40.190.10">
    <property type="entry name" value="Periplasmic binding protein-like II"/>
    <property type="match status" value="2"/>
</dbReference>
<sequence length="436" mass="46788">MNTNISRRNFLAGSAFALAGLGLAGCSGSGSGSSDSSAASGASGSVYYLNFKPEADQAWQDLAKKYTDETGVEVKVVTAASGTYEEKLKSEMAKSSAPTLFQVSGYVGLENWKEYCADLSGSDVYGELTNLDLVLKDEGKIDAIGFVEEDYGIVYNKALLTKAGYSASDITSFAALKKVADDIQARKDELGVKGAFVSSGLDSSSSWRFTNHLANMPLWFEFQDDNVTNPDTIKGTYLPNYKDIFDLYTTDSTVDKSQLSAKTSDDAVAEFVGGEAVFYQTGSWDYKNIKALGDDNLGLLPIYIGVGDEGKQGICAGTENYWAVNADAAEEDQKATLDFLKWVVTSDEGTAALADDMGFNCPFKSAKEPSNPIYAQAKEITASGKSPVGWAFSVQPNQEYRDDLASALTSYASGGSWDEVKTAFVDNWATEKASNK</sequence>
<reference evidence="2 3" key="1">
    <citation type="submission" date="2024-01" db="EMBL/GenBank/DDBJ databases">
        <title>Description of Olsenella sp. nov., isolated from pig feces.</title>
        <authorList>
            <person name="Chang Y.-H."/>
        </authorList>
    </citation>
    <scope>NUCLEOTIDE SEQUENCE [LARGE SCALE GENOMIC DNA]</scope>
    <source>
        <strain evidence="2 3">YH-ols2223</strain>
    </source>
</reference>
<proteinExistence type="predicted"/>
<dbReference type="Pfam" id="PF13416">
    <property type="entry name" value="SBP_bac_8"/>
    <property type="match status" value="1"/>
</dbReference>
<dbReference type="EMBL" id="JAZGJQ010000007">
    <property type="protein sequence ID" value="MEE6147730.1"/>
    <property type="molecule type" value="Genomic_DNA"/>
</dbReference>
<organism evidence="2 3">
    <name type="scientific">Olsenella absiana</name>
    <dbReference type="NCBI Taxonomy" id="3115222"/>
    <lineage>
        <taxon>Bacteria</taxon>
        <taxon>Bacillati</taxon>
        <taxon>Actinomycetota</taxon>
        <taxon>Coriobacteriia</taxon>
        <taxon>Coriobacteriales</taxon>
        <taxon>Atopobiaceae</taxon>
        <taxon>Olsenella</taxon>
    </lineage>
</organism>
<dbReference type="InterPro" id="IPR006311">
    <property type="entry name" value="TAT_signal"/>
</dbReference>
<dbReference type="SUPFAM" id="SSF53850">
    <property type="entry name" value="Periplasmic binding protein-like II"/>
    <property type="match status" value="1"/>
</dbReference>
<dbReference type="RefSeq" id="WP_330958498.1">
    <property type="nucleotide sequence ID" value="NZ_JAZGJQ010000007.1"/>
</dbReference>
<name>A0ABU7RB06_9ACTN</name>